<proteinExistence type="predicted"/>
<gene>
    <name evidence="2" type="ORF">UN64_05985</name>
</gene>
<organism evidence="2 3">
    <name type="scientific">Fictibacillus arsenicus</name>
    <dbReference type="NCBI Taxonomy" id="255247"/>
    <lineage>
        <taxon>Bacteria</taxon>
        <taxon>Bacillati</taxon>
        <taxon>Bacillota</taxon>
        <taxon>Bacilli</taxon>
        <taxon>Bacillales</taxon>
        <taxon>Fictibacillaceae</taxon>
        <taxon>Fictibacillus</taxon>
    </lineage>
</organism>
<name>A0A1V3GD09_9BACL</name>
<dbReference type="EMBL" id="MQMF01000001">
    <property type="protein sequence ID" value="OOE14735.1"/>
    <property type="molecule type" value="Genomic_DNA"/>
</dbReference>
<reference evidence="2 3" key="1">
    <citation type="submission" date="2016-11" db="EMBL/GenBank/DDBJ databases">
        <authorList>
            <person name="Jaros S."/>
            <person name="Januszkiewicz K."/>
            <person name="Wedrychowicz H."/>
        </authorList>
    </citation>
    <scope>NUCLEOTIDE SEQUENCE [LARGE SCALE GENOMIC DNA]</scope>
    <source>
        <strain evidence="2 3">Con a/3</strain>
    </source>
</reference>
<accession>A0A1V3GD09</accession>
<evidence type="ECO:0000313" key="3">
    <source>
        <dbReference type="Proteomes" id="UP000188597"/>
    </source>
</evidence>
<dbReference type="OrthoDB" id="2943621at2"/>
<evidence type="ECO:0000313" key="2">
    <source>
        <dbReference type="EMBL" id="OOE14735.1"/>
    </source>
</evidence>
<dbReference type="RefSeq" id="WP_077360639.1">
    <property type="nucleotide sequence ID" value="NZ_MQMF01000001.1"/>
</dbReference>
<feature type="coiled-coil region" evidence="1">
    <location>
        <begin position="71"/>
        <end position="105"/>
    </location>
</feature>
<dbReference type="Proteomes" id="UP000188597">
    <property type="component" value="Unassembled WGS sequence"/>
</dbReference>
<protein>
    <submittedName>
        <fullName evidence="2">Uncharacterized protein</fullName>
    </submittedName>
</protein>
<sequence>MEVVDFRSRVLAFRGAGGEPSLRFAHLGVSPVPHQGSILAPASTSQCYRGELPSRMPARSFSCGRHAPFRYNQLVNEEKKIIQNNNLLEKNLKKNKLIRNELLEESNLKQGRVEYDDYFKAGYAA</sequence>
<dbReference type="AlphaFoldDB" id="A0A1V3GD09"/>
<comment type="caution">
    <text evidence="2">The sequence shown here is derived from an EMBL/GenBank/DDBJ whole genome shotgun (WGS) entry which is preliminary data.</text>
</comment>
<keyword evidence="1" id="KW-0175">Coiled coil</keyword>
<evidence type="ECO:0000256" key="1">
    <source>
        <dbReference type="SAM" id="Coils"/>
    </source>
</evidence>